<keyword evidence="4" id="KW-1133">Transmembrane helix</keyword>
<dbReference type="InterPro" id="IPR028153">
    <property type="entry name" value="UPF0444"/>
</dbReference>
<evidence type="ECO:0000256" key="3">
    <source>
        <dbReference type="ARBA" id="ARBA00022692"/>
    </source>
</evidence>
<comment type="subcellular location">
    <subcellularLocation>
        <location evidence="1">Membrane</location>
        <topology evidence="1">Multi-pass membrane protein</topology>
    </subcellularLocation>
</comment>
<keyword evidence="3 7" id="KW-0812">Transmembrane</keyword>
<dbReference type="GO" id="GO:0016020">
    <property type="term" value="C:membrane"/>
    <property type="evidence" value="ECO:0007669"/>
    <property type="project" value="UniProtKB-SubCell"/>
</dbReference>
<evidence type="ECO:0000256" key="5">
    <source>
        <dbReference type="ARBA" id="ARBA00023136"/>
    </source>
</evidence>
<dbReference type="EMBL" id="LR791230">
    <property type="protein sequence ID" value="CAB3267092.1"/>
    <property type="molecule type" value="mRNA"/>
</dbReference>
<gene>
    <name evidence="7" type="primary">Tmem263</name>
</gene>
<evidence type="ECO:0000313" key="7">
    <source>
        <dbReference type="EMBL" id="CAB3267092.1"/>
    </source>
</evidence>
<accession>A0A6F9DUJ2</accession>
<name>A0A6F9DUJ2_9ASCI</name>
<reference evidence="7" key="1">
    <citation type="submission" date="2020-04" db="EMBL/GenBank/DDBJ databases">
        <authorList>
            <person name="Neveu A P."/>
        </authorList>
    </citation>
    <scope>NUCLEOTIDE SEQUENCE</scope>
    <source>
        <tissue evidence="7">Whole embryo</tissue>
    </source>
</reference>
<evidence type="ECO:0000256" key="4">
    <source>
        <dbReference type="ARBA" id="ARBA00022989"/>
    </source>
</evidence>
<sequence length="130" mass="13320">MKDMTESNKPVQSLSYEDFQNEENCQPVEQAPSGGILWRMGSGMVNMTKGAVTGTVGLGVGAVKLVANTSYGVVSKTAEVGVNATKTVANKSYGVVSGGVSAVSGGVSAVTSRLPGVPLPTLKRGKDKEE</sequence>
<protein>
    <submittedName>
        <fullName evidence="7">Transmembrane protein 263</fullName>
    </submittedName>
</protein>
<organism evidence="7">
    <name type="scientific">Phallusia mammillata</name>
    <dbReference type="NCBI Taxonomy" id="59560"/>
    <lineage>
        <taxon>Eukaryota</taxon>
        <taxon>Metazoa</taxon>
        <taxon>Chordata</taxon>
        <taxon>Tunicata</taxon>
        <taxon>Ascidiacea</taxon>
        <taxon>Phlebobranchia</taxon>
        <taxon>Ascidiidae</taxon>
        <taxon>Phallusia</taxon>
    </lineage>
</organism>
<comment type="similarity">
    <text evidence="2">Belongs to the TMEM263 family.</text>
</comment>
<proteinExistence type="evidence at transcript level"/>
<evidence type="ECO:0000256" key="2">
    <source>
        <dbReference type="ARBA" id="ARBA00008411"/>
    </source>
</evidence>
<dbReference type="Pfam" id="PF15475">
    <property type="entry name" value="UPF0444"/>
    <property type="match status" value="1"/>
</dbReference>
<dbReference type="AlphaFoldDB" id="A0A6F9DUJ2"/>
<keyword evidence="5" id="KW-0472">Membrane</keyword>
<evidence type="ECO:0000256" key="6">
    <source>
        <dbReference type="SAM" id="MobiDB-lite"/>
    </source>
</evidence>
<evidence type="ECO:0000256" key="1">
    <source>
        <dbReference type="ARBA" id="ARBA00004141"/>
    </source>
</evidence>
<feature type="region of interest" description="Disordered" evidence="6">
    <location>
        <begin position="1"/>
        <end position="32"/>
    </location>
</feature>
<dbReference type="PANTHER" id="PTHR31443">
    <property type="match status" value="1"/>
</dbReference>